<evidence type="ECO:0000313" key="2">
    <source>
        <dbReference type="Proteomes" id="UP000276133"/>
    </source>
</evidence>
<gene>
    <name evidence="1" type="ORF">BpHYR1_023527</name>
</gene>
<proteinExistence type="predicted"/>
<sequence length="66" mass="8045">MVNHICCSFWFENSKKWLNMQWLVVHHFSSTFTSHKVNTLIIELRRIFCDLRPLINIEFFYGCFVC</sequence>
<reference evidence="1 2" key="1">
    <citation type="journal article" date="2018" name="Sci. Rep.">
        <title>Genomic signatures of local adaptation to the degree of environmental predictability in rotifers.</title>
        <authorList>
            <person name="Franch-Gras L."/>
            <person name="Hahn C."/>
            <person name="Garcia-Roger E.M."/>
            <person name="Carmona M.J."/>
            <person name="Serra M."/>
            <person name="Gomez A."/>
        </authorList>
    </citation>
    <scope>NUCLEOTIDE SEQUENCE [LARGE SCALE GENOMIC DNA]</scope>
    <source>
        <strain evidence="1">HYR1</strain>
    </source>
</reference>
<accession>A0A3M7SCB9</accession>
<dbReference type="Proteomes" id="UP000276133">
    <property type="component" value="Unassembled WGS sequence"/>
</dbReference>
<dbReference type="AlphaFoldDB" id="A0A3M7SCB9"/>
<name>A0A3M7SCB9_BRAPC</name>
<protein>
    <submittedName>
        <fullName evidence="1">Uncharacterized protein</fullName>
    </submittedName>
</protein>
<organism evidence="1 2">
    <name type="scientific">Brachionus plicatilis</name>
    <name type="common">Marine rotifer</name>
    <name type="synonym">Brachionus muelleri</name>
    <dbReference type="NCBI Taxonomy" id="10195"/>
    <lineage>
        <taxon>Eukaryota</taxon>
        <taxon>Metazoa</taxon>
        <taxon>Spiralia</taxon>
        <taxon>Gnathifera</taxon>
        <taxon>Rotifera</taxon>
        <taxon>Eurotatoria</taxon>
        <taxon>Monogononta</taxon>
        <taxon>Pseudotrocha</taxon>
        <taxon>Ploima</taxon>
        <taxon>Brachionidae</taxon>
        <taxon>Brachionus</taxon>
    </lineage>
</organism>
<dbReference type="EMBL" id="REGN01001633">
    <property type="protein sequence ID" value="RNA33473.1"/>
    <property type="molecule type" value="Genomic_DNA"/>
</dbReference>
<comment type="caution">
    <text evidence="1">The sequence shown here is derived from an EMBL/GenBank/DDBJ whole genome shotgun (WGS) entry which is preliminary data.</text>
</comment>
<keyword evidence="2" id="KW-1185">Reference proteome</keyword>
<evidence type="ECO:0000313" key="1">
    <source>
        <dbReference type="EMBL" id="RNA33473.1"/>
    </source>
</evidence>